<dbReference type="Proteomes" id="UP001363622">
    <property type="component" value="Unassembled WGS sequence"/>
</dbReference>
<feature type="region of interest" description="Disordered" evidence="1">
    <location>
        <begin position="1"/>
        <end position="25"/>
    </location>
</feature>
<keyword evidence="2" id="KW-0812">Transmembrane</keyword>
<gene>
    <name evidence="3" type="ORF">IWZ03DRAFT_236431</name>
</gene>
<feature type="transmembrane region" description="Helical" evidence="2">
    <location>
        <begin position="50"/>
        <end position="66"/>
    </location>
</feature>
<keyword evidence="4" id="KW-1185">Reference proteome</keyword>
<evidence type="ECO:0000313" key="4">
    <source>
        <dbReference type="Proteomes" id="UP001363622"/>
    </source>
</evidence>
<comment type="caution">
    <text evidence="3">The sequence shown here is derived from an EMBL/GenBank/DDBJ whole genome shotgun (WGS) entry which is preliminary data.</text>
</comment>
<name>A0ABR1KFI6_9PEZI</name>
<keyword evidence="2" id="KW-0472">Membrane</keyword>
<evidence type="ECO:0000256" key="2">
    <source>
        <dbReference type="SAM" id="Phobius"/>
    </source>
</evidence>
<organism evidence="3 4">
    <name type="scientific">Phyllosticta citriasiana</name>
    <dbReference type="NCBI Taxonomy" id="595635"/>
    <lineage>
        <taxon>Eukaryota</taxon>
        <taxon>Fungi</taxon>
        <taxon>Dikarya</taxon>
        <taxon>Ascomycota</taxon>
        <taxon>Pezizomycotina</taxon>
        <taxon>Dothideomycetes</taxon>
        <taxon>Dothideomycetes incertae sedis</taxon>
        <taxon>Botryosphaeriales</taxon>
        <taxon>Phyllostictaceae</taxon>
        <taxon>Phyllosticta</taxon>
    </lineage>
</organism>
<evidence type="ECO:0000256" key="1">
    <source>
        <dbReference type="SAM" id="MobiDB-lite"/>
    </source>
</evidence>
<sequence>MGDDMAGSVSKAKSSSRRRTYCQPSAGRTCPVIPLDESQAELGSGKKSRAFFFFFFFFFTYTRLVLVDTRLRILKEAPDAGATLSKQFSPPVLPHATRQKPGDKSNLSSNAGPDHATSPGSGVKARSWFELVSGHDALCAQQTAAGHGG</sequence>
<dbReference type="EMBL" id="JBBPHU010000009">
    <property type="protein sequence ID" value="KAK7513592.1"/>
    <property type="molecule type" value="Genomic_DNA"/>
</dbReference>
<keyword evidence="2" id="KW-1133">Transmembrane helix</keyword>
<accession>A0ABR1KFI6</accession>
<proteinExistence type="predicted"/>
<protein>
    <submittedName>
        <fullName evidence="3">Uncharacterized protein</fullName>
    </submittedName>
</protein>
<feature type="region of interest" description="Disordered" evidence="1">
    <location>
        <begin position="83"/>
        <end position="122"/>
    </location>
</feature>
<reference evidence="3 4" key="1">
    <citation type="submission" date="2024-04" db="EMBL/GenBank/DDBJ databases">
        <title>Phyllosticta paracitricarpa is synonymous to the EU quarantine fungus P. citricarpa based on phylogenomic analyses.</title>
        <authorList>
            <consortium name="Lawrence Berkeley National Laboratory"/>
            <person name="Van Ingen-Buijs V.A."/>
            <person name="Van Westerhoven A.C."/>
            <person name="Haridas S."/>
            <person name="Skiadas P."/>
            <person name="Martin F."/>
            <person name="Groenewald J.Z."/>
            <person name="Crous P.W."/>
            <person name="Seidl M.F."/>
        </authorList>
    </citation>
    <scope>NUCLEOTIDE SEQUENCE [LARGE SCALE GENOMIC DNA]</scope>
    <source>
        <strain evidence="3 4">CBS 123371</strain>
    </source>
</reference>
<evidence type="ECO:0000313" key="3">
    <source>
        <dbReference type="EMBL" id="KAK7513592.1"/>
    </source>
</evidence>